<feature type="transmembrane region" description="Helical" evidence="1">
    <location>
        <begin position="406"/>
        <end position="429"/>
    </location>
</feature>
<keyword evidence="1" id="KW-1133">Transmembrane helix</keyword>
<accession>A0AAD4IR58</accession>
<protein>
    <submittedName>
        <fullName evidence="2">Uncharacterized protein</fullName>
    </submittedName>
</protein>
<dbReference type="PANTHER" id="PTHR31170:SF25">
    <property type="entry name" value="BNAA09G04570D PROTEIN"/>
    <property type="match status" value="1"/>
</dbReference>
<dbReference type="Proteomes" id="UP001190926">
    <property type="component" value="Unassembled WGS sequence"/>
</dbReference>
<evidence type="ECO:0000313" key="3">
    <source>
        <dbReference type="Proteomes" id="UP001190926"/>
    </source>
</evidence>
<dbReference type="Pfam" id="PF03140">
    <property type="entry name" value="DUF247"/>
    <property type="match status" value="1"/>
</dbReference>
<sequence>MYNIDIPDQIAEKVSSHRGRRRIRRLPAVLRYEERTKHNYEPKIISFGPFHHGKPSLHLGETFKLKALETFLSTCDNKDKLFFHNTIESNIDEIRRCYDEVSIEEHDDAALAEMMLLDGFFIVSLMELLFNTESLINVLFTIGMAGFSYAIRDMFLLENQIPYLVIKLIIKLRYDDARKGEDLLNNFLNFAAFQGHHNKDGATRDEDEDEPLHLLEAIRRKMVSKPRSEGKNGPLGLKVKEEVYIRTRLYTSRSVTDLKAKGIDFKPSPTAFLRDVKFNSHFVFSGDLNLPVRCISEKTKVLFTNLIAYETTPDNVSDYAVSSYVNLMKSLIHTAKDVKELREKRILVSNLGSDEEVFQVLKDIDTCGMENSGIFHEVKERIEEHYNNKTKTWMAELMHTYFDSPWTAIALLAATLLLCLTLLQTYFTIHPSN</sequence>
<dbReference type="EMBL" id="SDAM02006928">
    <property type="protein sequence ID" value="KAH6819802.1"/>
    <property type="molecule type" value="Genomic_DNA"/>
</dbReference>
<reference evidence="2 3" key="1">
    <citation type="journal article" date="2021" name="Nat. Commun.">
        <title>Incipient diploidization of the medicinal plant Perilla within 10,000 years.</title>
        <authorList>
            <person name="Zhang Y."/>
            <person name="Shen Q."/>
            <person name="Leng L."/>
            <person name="Zhang D."/>
            <person name="Chen S."/>
            <person name="Shi Y."/>
            <person name="Ning Z."/>
            <person name="Chen S."/>
        </authorList>
    </citation>
    <scope>NUCLEOTIDE SEQUENCE [LARGE SCALE GENOMIC DNA]</scope>
    <source>
        <strain evidence="3">cv. PC099</strain>
    </source>
</reference>
<proteinExistence type="predicted"/>
<organism evidence="2 3">
    <name type="scientific">Perilla frutescens var. hirtella</name>
    <name type="common">Perilla citriodora</name>
    <name type="synonym">Perilla setoyensis</name>
    <dbReference type="NCBI Taxonomy" id="608512"/>
    <lineage>
        <taxon>Eukaryota</taxon>
        <taxon>Viridiplantae</taxon>
        <taxon>Streptophyta</taxon>
        <taxon>Embryophyta</taxon>
        <taxon>Tracheophyta</taxon>
        <taxon>Spermatophyta</taxon>
        <taxon>Magnoliopsida</taxon>
        <taxon>eudicotyledons</taxon>
        <taxon>Gunneridae</taxon>
        <taxon>Pentapetalae</taxon>
        <taxon>asterids</taxon>
        <taxon>lamiids</taxon>
        <taxon>Lamiales</taxon>
        <taxon>Lamiaceae</taxon>
        <taxon>Nepetoideae</taxon>
        <taxon>Elsholtzieae</taxon>
        <taxon>Perilla</taxon>
    </lineage>
</organism>
<dbReference type="InterPro" id="IPR004158">
    <property type="entry name" value="DUF247_pln"/>
</dbReference>
<evidence type="ECO:0000313" key="2">
    <source>
        <dbReference type="EMBL" id="KAH6819802.1"/>
    </source>
</evidence>
<evidence type="ECO:0000256" key="1">
    <source>
        <dbReference type="SAM" id="Phobius"/>
    </source>
</evidence>
<comment type="caution">
    <text evidence="2">The sequence shown here is derived from an EMBL/GenBank/DDBJ whole genome shotgun (WGS) entry which is preliminary data.</text>
</comment>
<keyword evidence="1" id="KW-0472">Membrane</keyword>
<keyword evidence="1" id="KW-0812">Transmembrane</keyword>
<keyword evidence="3" id="KW-1185">Reference proteome</keyword>
<name>A0AAD4IR58_PERFH</name>
<dbReference type="AlphaFoldDB" id="A0AAD4IR58"/>
<gene>
    <name evidence="2" type="ORF">C2S53_007309</name>
</gene>
<dbReference type="PANTHER" id="PTHR31170">
    <property type="entry name" value="BNAC04G53230D PROTEIN"/>
    <property type="match status" value="1"/>
</dbReference>